<sequence>MIPKSHRWLTGLAFLTVVIILFRSFGYDNFTYKATSHSTLPEVDWSRFAYTQYVTDSAYLCNSVMFFEALHRLSSRADRVMMYPSEMLKSEEESKEDLSNDARLLLKARDEYNVNLVPITVQSKPGQDQTWAESFTKLLAFNQTQYSRVLSIDSDSMLFQDMDELFLLPPAPVAMPRAYWLYPDKEILSSQIMLIEPSEVEFSRIMDKIKASGKDDYDMEIVNYLYRNSAMIFPHRGYDMLTAEFRQDEHSRYLGSESEIWDPVAVYNELKLIHFSDWPIPKPWLHTPEDLLEELQPKCTNTTDTNRDCAARDIWNGIYSDFRQKRKEVCDLRA</sequence>
<keyword evidence="1" id="KW-0808">Transferase</keyword>
<keyword evidence="2" id="KW-1185">Reference proteome</keyword>
<dbReference type="GO" id="GO:0016740">
    <property type="term" value="F:transferase activity"/>
    <property type="evidence" value="ECO:0007669"/>
    <property type="project" value="UniProtKB-KW"/>
</dbReference>
<reference evidence="1" key="1">
    <citation type="journal article" date="2021" name="Nat. Commun.">
        <title>Genetic determinants of endophytism in the Arabidopsis root mycobiome.</title>
        <authorList>
            <person name="Mesny F."/>
            <person name="Miyauchi S."/>
            <person name="Thiergart T."/>
            <person name="Pickel B."/>
            <person name="Atanasova L."/>
            <person name="Karlsson M."/>
            <person name="Huettel B."/>
            <person name="Barry K.W."/>
            <person name="Haridas S."/>
            <person name="Chen C."/>
            <person name="Bauer D."/>
            <person name="Andreopoulos W."/>
            <person name="Pangilinan J."/>
            <person name="LaButti K."/>
            <person name="Riley R."/>
            <person name="Lipzen A."/>
            <person name="Clum A."/>
            <person name="Drula E."/>
            <person name="Henrissat B."/>
            <person name="Kohler A."/>
            <person name="Grigoriev I.V."/>
            <person name="Martin F.M."/>
            <person name="Hacquard S."/>
        </authorList>
    </citation>
    <scope>NUCLEOTIDE SEQUENCE</scope>
    <source>
        <strain evidence="1">MPI-CAGE-AT-0147</strain>
    </source>
</reference>
<dbReference type="Gene3D" id="3.90.550.10">
    <property type="entry name" value="Spore Coat Polysaccharide Biosynthesis Protein SpsA, Chain A"/>
    <property type="match status" value="1"/>
</dbReference>
<proteinExistence type="predicted"/>
<name>A0A9P9JM42_9HYPO</name>
<dbReference type="AlphaFoldDB" id="A0A9P9JM42"/>
<dbReference type="OrthoDB" id="2014201at2759"/>
<dbReference type="EMBL" id="JAGMUV010000001">
    <property type="protein sequence ID" value="KAH7175255.1"/>
    <property type="molecule type" value="Genomic_DNA"/>
</dbReference>
<dbReference type="InterPro" id="IPR029044">
    <property type="entry name" value="Nucleotide-diphossugar_trans"/>
</dbReference>
<protein>
    <submittedName>
        <fullName evidence="1">Nucleotide-diphospho-sugar transferase</fullName>
    </submittedName>
</protein>
<dbReference type="InterPro" id="IPR050587">
    <property type="entry name" value="GNT1/Glycosyltrans_8"/>
</dbReference>
<comment type="caution">
    <text evidence="1">The sequence shown here is derived from an EMBL/GenBank/DDBJ whole genome shotgun (WGS) entry which is preliminary data.</text>
</comment>
<dbReference type="SUPFAM" id="SSF53448">
    <property type="entry name" value="Nucleotide-diphospho-sugar transferases"/>
    <property type="match status" value="1"/>
</dbReference>
<evidence type="ECO:0000313" key="2">
    <source>
        <dbReference type="Proteomes" id="UP000738349"/>
    </source>
</evidence>
<gene>
    <name evidence="1" type="ORF">EDB81DRAFT_939455</name>
</gene>
<evidence type="ECO:0000313" key="1">
    <source>
        <dbReference type="EMBL" id="KAH7175255.1"/>
    </source>
</evidence>
<dbReference type="PANTHER" id="PTHR11183">
    <property type="entry name" value="GLYCOGENIN SUBFAMILY MEMBER"/>
    <property type="match status" value="1"/>
</dbReference>
<dbReference type="Proteomes" id="UP000738349">
    <property type="component" value="Unassembled WGS sequence"/>
</dbReference>
<organism evidence="1 2">
    <name type="scientific">Dactylonectria macrodidyma</name>
    <dbReference type="NCBI Taxonomy" id="307937"/>
    <lineage>
        <taxon>Eukaryota</taxon>
        <taxon>Fungi</taxon>
        <taxon>Dikarya</taxon>
        <taxon>Ascomycota</taxon>
        <taxon>Pezizomycotina</taxon>
        <taxon>Sordariomycetes</taxon>
        <taxon>Hypocreomycetidae</taxon>
        <taxon>Hypocreales</taxon>
        <taxon>Nectriaceae</taxon>
        <taxon>Dactylonectria</taxon>
    </lineage>
</organism>
<accession>A0A9P9JM42</accession>